<dbReference type="GO" id="GO:0003729">
    <property type="term" value="F:mRNA binding"/>
    <property type="evidence" value="ECO:0007669"/>
    <property type="project" value="InterPro"/>
</dbReference>
<comment type="caution">
    <text evidence="2">The sequence shown here is derived from an EMBL/GenBank/DDBJ whole genome shotgun (WGS) entry which is preliminary data.</text>
</comment>
<feature type="compositionally biased region" description="Basic and acidic residues" evidence="1">
    <location>
        <begin position="47"/>
        <end position="58"/>
    </location>
</feature>
<feature type="region of interest" description="Disordered" evidence="1">
    <location>
        <begin position="203"/>
        <end position="299"/>
    </location>
</feature>
<reference evidence="2" key="1">
    <citation type="journal article" date="2021" name="Open Biol.">
        <title>Shared evolutionary footprints suggest mitochondrial oxidative damage underlies multiple complex I losses in fungi.</title>
        <authorList>
            <person name="Schikora-Tamarit M.A."/>
            <person name="Marcet-Houben M."/>
            <person name="Nosek J."/>
            <person name="Gabaldon T."/>
        </authorList>
    </citation>
    <scope>NUCLEOTIDE SEQUENCE</scope>
    <source>
        <strain evidence="2">NCAIM Y.01608</strain>
    </source>
</reference>
<name>A0A1B7SJS3_9ASCO</name>
<feature type="compositionally biased region" description="Basic and acidic residues" evidence="1">
    <location>
        <begin position="256"/>
        <end position="276"/>
    </location>
</feature>
<reference evidence="2" key="2">
    <citation type="submission" date="2021-01" db="EMBL/GenBank/DDBJ databases">
        <authorList>
            <person name="Schikora-Tamarit M.A."/>
        </authorList>
    </citation>
    <scope>NUCLEOTIDE SEQUENCE</scope>
    <source>
        <strain evidence="2">NCAIM Y.01608</strain>
    </source>
</reference>
<organism evidence="2 3">
    <name type="scientific">Ogataea polymorpha</name>
    <dbReference type="NCBI Taxonomy" id="460523"/>
    <lineage>
        <taxon>Eukaryota</taxon>
        <taxon>Fungi</taxon>
        <taxon>Dikarya</taxon>
        <taxon>Ascomycota</taxon>
        <taxon>Saccharomycotina</taxon>
        <taxon>Pichiomycetes</taxon>
        <taxon>Pichiales</taxon>
        <taxon>Pichiaceae</taxon>
        <taxon>Ogataea</taxon>
    </lineage>
</organism>
<gene>
    <name evidence="2" type="ORF">OGATHE_006082</name>
</gene>
<dbReference type="Pfam" id="PF10309">
    <property type="entry name" value="NCBP3"/>
    <property type="match status" value="1"/>
</dbReference>
<evidence type="ECO:0000313" key="2">
    <source>
        <dbReference type="EMBL" id="KAH3659199.1"/>
    </source>
</evidence>
<evidence type="ECO:0000313" key="3">
    <source>
        <dbReference type="Proteomes" id="UP000788993"/>
    </source>
</evidence>
<keyword evidence="3" id="KW-1185">Reference proteome</keyword>
<feature type="compositionally biased region" description="Basic and acidic residues" evidence="1">
    <location>
        <begin position="287"/>
        <end position="299"/>
    </location>
</feature>
<dbReference type="PANTHER" id="PTHR16291">
    <property type="entry name" value="NUCLEAR CAP-BINDING PROTEIN SUBUNIT 3"/>
    <property type="match status" value="1"/>
</dbReference>
<dbReference type="PANTHER" id="PTHR16291:SF0">
    <property type="entry name" value="NUCLEAR CAP-BINDING PROTEIN SUBUNIT 3"/>
    <property type="match status" value="1"/>
</dbReference>
<dbReference type="GO" id="GO:0000340">
    <property type="term" value="F:RNA 7-methylguanosine cap binding"/>
    <property type="evidence" value="ECO:0007669"/>
    <property type="project" value="InterPro"/>
</dbReference>
<dbReference type="OrthoDB" id="422106at2759"/>
<sequence length="299" mass="34324">MSDFATKLTTVVHDDDQMDVETAELPPHLAHIGETEQTAPSASPERVSMEPEEHDPNELRPGSLLLSGVDELDTRAIKLYIDSFLKPDLKFENREAYAKFNYTLEWVDDKKINIVFEQPDAALEALSLLSEVSDGLSPEQERGAMEYISNDPGFNDQNVRLSIRQSYWGDRKVKGARNYSRYYLIHGEPEPAQRQRTYRNYKAGRGGARNRGPDLITGEDTGAVDEQDGDSHRKLEVSGRWNGPRSRGPPRGFSRGRNERGRERYRERLQPRRGNRDDEEDLFPDFLKNRDRSPARMEE</sequence>
<dbReference type="GO" id="GO:0005634">
    <property type="term" value="C:nucleus"/>
    <property type="evidence" value="ECO:0007669"/>
    <property type="project" value="TreeGrafter"/>
</dbReference>
<dbReference type="InterPro" id="IPR019416">
    <property type="entry name" value="NCBP3"/>
</dbReference>
<feature type="compositionally biased region" description="Low complexity" evidence="1">
    <location>
        <begin position="238"/>
        <end position="255"/>
    </location>
</feature>
<dbReference type="AlphaFoldDB" id="A0A1B7SJS3"/>
<protein>
    <submittedName>
        <fullName evidence="2">Uncharacterized protein</fullName>
    </submittedName>
</protein>
<evidence type="ECO:0000256" key="1">
    <source>
        <dbReference type="SAM" id="MobiDB-lite"/>
    </source>
</evidence>
<accession>A0A1B7SJS3</accession>
<feature type="region of interest" description="Disordered" evidence="1">
    <location>
        <begin position="15"/>
        <end position="62"/>
    </location>
</feature>
<proteinExistence type="predicted"/>
<dbReference type="EMBL" id="JAEUBD010001540">
    <property type="protein sequence ID" value="KAH3659199.1"/>
    <property type="molecule type" value="Genomic_DNA"/>
</dbReference>
<dbReference type="Proteomes" id="UP000788993">
    <property type="component" value="Unassembled WGS sequence"/>
</dbReference>
<dbReference type="RefSeq" id="XP_018211633.1">
    <property type="nucleotide sequence ID" value="XM_018357386.1"/>
</dbReference>